<dbReference type="OrthoDB" id="9805604at2"/>
<dbReference type="InterPro" id="IPR050793">
    <property type="entry name" value="CMP-NeuNAc_synthase"/>
</dbReference>
<dbReference type="EMBL" id="CP036425">
    <property type="protein sequence ID" value="QDU35431.1"/>
    <property type="molecule type" value="Genomic_DNA"/>
</dbReference>
<keyword evidence="2" id="KW-1185">Reference proteome</keyword>
<dbReference type="PANTHER" id="PTHR21485">
    <property type="entry name" value="HAD SUPERFAMILY MEMBERS CMAS AND KDSC"/>
    <property type="match status" value="1"/>
</dbReference>
<protein>
    <submittedName>
        <fullName evidence="1">CMP-N,N'-diacetyllegionaminic acid synthase</fullName>
        <ecNumber evidence="1">2.7.7.82</ecNumber>
    </submittedName>
</protein>
<dbReference type="RefSeq" id="WP_145080776.1">
    <property type="nucleotide sequence ID" value="NZ_CP036425.1"/>
</dbReference>
<dbReference type="EC" id="2.7.7.82" evidence="1"/>
<dbReference type="KEGG" id="pcor:KS4_35120"/>
<evidence type="ECO:0000313" key="1">
    <source>
        <dbReference type="EMBL" id="QDU35431.1"/>
    </source>
</evidence>
<dbReference type="GO" id="GO:0008781">
    <property type="term" value="F:N-acylneuraminate cytidylyltransferase activity"/>
    <property type="evidence" value="ECO:0007669"/>
    <property type="project" value="TreeGrafter"/>
</dbReference>
<sequence>MNTLAIILARAGSQGLPNKNGLILAGKPMLQYTFDHALASTSITHTILSTDGPHLAQIAKHNNIPTILRPDDLATSTATVDAAARHALTEYEKQTSLTFGCIAILYGNVPVRPHDLTDRAINKLTETNCDSVQSVYPVEKNHPYWMKRVDDDSRLLMYQDNNIYRRQDLPPVYMLDGGVIALTRQSLQTTSPDQPHAFLGSDRRAIITQPHDVVDIDTAIDLKIAEAILSDQRQSI</sequence>
<dbReference type="InterPro" id="IPR029044">
    <property type="entry name" value="Nucleotide-diphossugar_trans"/>
</dbReference>
<dbReference type="Proteomes" id="UP000317369">
    <property type="component" value="Chromosome"/>
</dbReference>
<accession>A0A517YYX8</accession>
<name>A0A517YYX8_9BACT</name>
<dbReference type="Pfam" id="PF02348">
    <property type="entry name" value="CTP_transf_3"/>
    <property type="match status" value="1"/>
</dbReference>
<dbReference type="InterPro" id="IPR003329">
    <property type="entry name" value="Cytidylyl_trans"/>
</dbReference>
<keyword evidence="1" id="KW-0548">Nucleotidyltransferase</keyword>
<keyword evidence="1" id="KW-0808">Transferase</keyword>
<evidence type="ECO:0000313" key="2">
    <source>
        <dbReference type="Proteomes" id="UP000317369"/>
    </source>
</evidence>
<dbReference type="AlphaFoldDB" id="A0A517YYX8"/>
<dbReference type="CDD" id="cd02513">
    <property type="entry name" value="CMP-NeuAc_Synthase"/>
    <property type="match status" value="1"/>
</dbReference>
<reference evidence="1 2" key="1">
    <citation type="submission" date="2019-02" db="EMBL/GenBank/DDBJ databases">
        <title>Deep-cultivation of Planctomycetes and their phenomic and genomic characterization uncovers novel biology.</title>
        <authorList>
            <person name="Wiegand S."/>
            <person name="Jogler M."/>
            <person name="Boedeker C."/>
            <person name="Pinto D."/>
            <person name="Vollmers J."/>
            <person name="Rivas-Marin E."/>
            <person name="Kohn T."/>
            <person name="Peeters S.H."/>
            <person name="Heuer A."/>
            <person name="Rast P."/>
            <person name="Oberbeckmann S."/>
            <person name="Bunk B."/>
            <person name="Jeske O."/>
            <person name="Meyerdierks A."/>
            <person name="Storesund J.E."/>
            <person name="Kallscheuer N."/>
            <person name="Luecker S."/>
            <person name="Lage O.M."/>
            <person name="Pohl T."/>
            <person name="Merkel B.J."/>
            <person name="Hornburger P."/>
            <person name="Mueller R.-W."/>
            <person name="Bruemmer F."/>
            <person name="Labrenz M."/>
            <person name="Spormann A.M."/>
            <person name="Op den Camp H."/>
            <person name="Overmann J."/>
            <person name="Amann R."/>
            <person name="Jetten M.S.M."/>
            <person name="Mascher T."/>
            <person name="Medema M.H."/>
            <person name="Devos D.P."/>
            <person name="Kaster A.-K."/>
            <person name="Ovreas L."/>
            <person name="Rohde M."/>
            <person name="Galperin M.Y."/>
            <person name="Jogler C."/>
        </authorList>
    </citation>
    <scope>NUCLEOTIDE SEQUENCE [LARGE SCALE GENOMIC DNA]</scope>
    <source>
        <strain evidence="1 2">KS4</strain>
    </source>
</reference>
<dbReference type="SUPFAM" id="SSF53448">
    <property type="entry name" value="Nucleotide-diphospho-sugar transferases"/>
    <property type="match status" value="1"/>
</dbReference>
<proteinExistence type="predicted"/>
<dbReference type="PANTHER" id="PTHR21485:SF6">
    <property type="entry name" value="N-ACYLNEURAMINATE CYTIDYLYLTRANSFERASE-RELATED"/>
    <property type="match status" value="1"/>
</dbReference>
<gene>
    <name evidence="1" type="primary">neuA</name>
    <name evidence="1" type="ORF">KS4_35120</name>
</gene>
<dbReference type="Gene3D" id="3.90.550.10">
    <property type="entry name" value="Spore Coat Polysaccharide Biosynthesis Protein SpsA, Chain A"/>
    <property type="match status" value="1"/>
</dbReference>
<organism evidence="1 2">
    <name type="scientific">Poriferisphaera corsica</name>
    <dbReference type="NCBI Taxonomy" id="2528020"/>
    <lineage>
        <taxon>Bacteria</taxon>
        <taxon>Pseudomonadati</taxon>
        <taxon>Planctomycetota</taxon>
        <taxon>Phycisphaerae</taxon>
        <taxon>Phycisphaerales</taxon>
        <taxon>Phycisphaeraceae</taxon>
        <taxon>Poriferisphaera</taxon>
    </lineage>
</organism>